<feature type="domain" description="RES" evidence="1">
    <location>
        <begin position="36"/>
        <end position="179"/>
    </location>
</feature>
<dbReference type="KEGG" id="sur:STAUR_8334"/>
<dbReference type="eggNOG" id="ENOG5030YPE">
    <property type="taxonomic scope" value="Bacteria"/>
</dbReference>
<dbReference type="HOGENOM" id="CLU_115405_1_0_7"/>
<dbReference type="InterPro" id="IPR014914">
    <property type="entry name" value="RES_dom"/>
</dbReference>
<dbReference type="SMART" id="SM00953">
    <property type="entry name" value="RES"/>
    <property type="match status" value="1"/>
</dbReference>
<sequence length="202" mass="22526">MVSSNPYTLQAPPVDLAKRPLPLVQAGGPWYRIHRAALGALYFGKAKAYRFDDPKQAYGVMYSGESFGCAFLETFGRVPQSRGRVSRKDLEDRSLTKLTRSQPLKLVDLANEGLGRLRMDASIFAVADYALPQEWSRAFHEHPEGPDGLSYRSRHDPSQLCAVVFERAQRGFATQLITASLMDHGFAAELGKTLDLYEFALI</sequence>
<proteinExistence type="predicted"/>
<accession>E3FXV9</accession>
<reference evidence="2 3" key="1">
    <citation type="journal article" date="2011" name="Mol. Biol. Evol.">
        <title>Comparative genomic analysis of fruiting body formation in Myxococcales.</title>
        <authorList>
            <person name="Huntley S."/>
            <person name="Hamann N."/>
            <person name="Wegener-Feldbrugge S."/>
            <person name="Treuner-Lange A."/>
            <person name="Kube M."/>
            <person name="Reinhardt R."/>
            <person name="Klages S."/>
            <person name="Muller R."/>
            <person name="Ronning C.M."/>
            <person name="Nierman W.C."/>
            <person name="Sogaard-Andersen L."/>
        </authorList>
    </citation>
    <scope>NUCLEOTIDE SEQUENCE [LARGE SCALE GENOMIC DNA]</scope>
    <source>
        <strain evidence="2 3">DW4/3-1</strain>
    </source>
</reference>
<organism evidence="2 3">
    <name type="scientific">Stigmatella aurantiaca (strain DW4/3-1)</name>
    <dbReference type="NCBI Taxonomy" id="378806"/>
    <lineage>
        <taxon>Bacteria</taxon>
        <taxon>Pseudomonadati</taxon>
        <taxon>Myxococcota</taxon>
        <taxon>Myxococcia</taxon>
        <taxon>Myxococcales</taxon>
        <taxon>Cystobacterineae</taxon>
        <taxon>Archangiaceae</taxon>
        <taxon>Stigmatella</taxon>
    </lineage>
</organism>
<dbReference type="STRING" id="378806.STAUR_8334"/>
<protein>
    <submittedName>
        <fullName evidence="2">RES family protein</fullName>
    </submittedName>
</protein>
<dbReference type="AlphaFoldDB" id="E3FXV9"/>
<name>E3FXV9_STIAD</name>
<evidence type="ECO:0000259" key="1">
    <source>
        <dbReference type="SMART" id="SM00953"/>
    </source>
</evidence>
<dbReference type="RefSeq" id="WP_013378317.1">
    <property type="nucleotide sequence ID" value="NC_014623.1"/>
</dbReference>
<dbReference type="EMBL" id="CP002271">
    <property type="protein sequence ID" value="ADO76088.1"/>
    <property type="molecule type" value="Genomic_DNA"/>
</dbReference>
<dbReference type="Pfam" id="PF08808">
    <property type="entry name" value="RES"/>
    <property type="match status" value="1"/>
</dbReference>
<evidence type="ECO:0000313" key="3">
    <source>
        <dbReference type="Proteomes" id="UP000001351"/>
    </source>
</evidence>
<dbReference type="Proteomes" id="UP000001351">
    <property type="component" value="Chromosome"/>
</dbReference>
<evidence type="ECO:0000313" key="2">
    <source>
        <dbReference type="EMBL" id="ADO76088.1"/>
    </source>
</evidence>
<gene>
    <name evidence="2" type="ordered locus">STAUR_8334</name>
</gene>
<keyword evidence="3" id="KW-1185">Reference proteome</keyword>